<keyword evidence="1" id="KW-0479">Metal-binding</keyword>
<evidence type="ECO:0000313" key="6">
    <source>
        <dbReference type="EMBL" id="EHK52488.1"/>
    </source>
</evidence>
<dbReference type="PROSITE" id="PS50846">
    <property type="entry name" value="HMA_2"/>
    <property type="match status" value="1"/>
</dbReference>
<dbReference type="Pfam" id="PF00403">
    <property type="entry name" value="HMA"/>
    <property type="match status" value="1"/>
</dbReference>
<dbReference type="Gene3D" id="3.30.70.100">
    <property type="match status" value="1"/>
</dbReference>
<dbReference type="InterPro" id="IPR008250">
    <property type="entry name" value="ATPase_P-typ_transduc_dom_A_sf"/>
</dbReference>
<keyword evidence="7" id="KW-1185">Reference proteome</keyword>
<dbReference type="SUPFAM" id="SSF81653">
    <property type="entry name" value="Calcium ATPase, transduction domain A"/>
    <property type="match status" value="1"/>
</dbReference>
<dbReference type="Gene3D" id="2.70.150.10">
    <property type="entry name" value="Calcium-transporting ATPase, cytoplasmic transduction domain A"/>
    <property type="match status" value="1"/>
</dbReference>
<feature type="transmembrane region" description="Helical" evidence="4">
    <location>
        <begin position="182"/>
        <end position="204"/>
    </location>
</feature>
<evidence type="ECO:0000256" key="2">
    <source>
        <dbReference type="ARBA" id="ARBA00022967"/>
    </source>
</evidence>
<dbReference type="OrthoDB" id="391538at2"/>
<keyword evidence="4" id="KW-0812">Transmembrane</keyword>
<dbReference type="Pfam" id="PF00122">
    <property type="entry name" value="E1-E2_ATPase"/>
    <property type="match status" value="1"/>
</dbReference>
<keyword evidence="4" id="KW-1133">Transmembrane helix</keyword>
<feature type="domain" description="HMA" evidence="5">
    <location>
        <begin position="2"/>
        <end position="68"/>
    </location>
</feature>
<keyword evidence="4" id="KW-0472">Membrane</keyword>
<gene>
    <name evidence="6" type="ORF">MAXJ12_35094</name>
</gene>
<dbReference type="PANTHER" id="PTHR43520">
    <property type="entry name" value="ATP7, ISOFORM B"/>
    <property type="match status" value="1"/>
</dbReference>
<feature type="region of interest" description="Disordered" evidence="3">
    <location>
        <begin position="84"/>
        <end position="123"/>
    </location>
</feature>
<evidence type="ECO:0000259" key="5">
    <source>
        <dbReference type="PROSITE" id="PS50846"/>
    </source>
</evidence>
<dbReference type="RefSeq" id="WP_008840561.1">
    <property type="nucleotide sequence ID" value="NZ_AHAM01000327.1"/>
</dbReference>
<protein>
    <submittedName>
        <fullName evidence="6">Copper-translocating P-type ATPase</fullName>
    </submittedName>
</protein>
<dbReference type="PANTHER" id="PTHR43520:SF8">
    <property type="entry name" value="P-TYPE CU(+) TRANSPORTER"/>
    <property type="match status" value="1"/>
</dbReference>
<feature type="transmembrane region" description="Helical" evidence="4">
    <location>
        <begin position="145"/>
        <end position="162"/>
    </location>
</feature>
<feature type="transmembrane region" description="Helical" evidence="4">
    <location>
        <begin position="211"/>
        <end position="235"/>
    </location>
</feature>
<feature type="compositionally biased region" description="Basic and acidic residues" evidence="3">
    <location>
        <begin position="91"/>
        <end position="123"/>
    </location>
</feature>
<keyword evidence="2" id="KW-1278">Translocase</keyword>
<organism evidence="6 7">
    <name type="scientific">Mesorhizobium alhagi CCNWXJ12-2</name>
    <dbReference type="NCBI Taxonomy" id="1107882"/>
    <lineage>
        <taxon>Bacteria</taxon>
        <taxon>Pseudomonadati</taxon>
        <taxon>Pseudomonadota</taxon>
        <taxon>Alphaproteobacteria</taxon>
        <taxon>Hyphomicrobiales</taxon>
        <taxon>Phyllobacteriaceae</taxon>
        <taxon>Allomesorhizobium</taxon>
    </lineage>
</organism>
<dbReference type="InterPro" id="IPR006121">
    <property type="entry name" value="HMA_dom"/>
</dbReference>
<dbReference type="AlphaFoldDB" id="H0I3F4"/>
<name>H0I3F4_9HYPH</name>
<accession>H0I3F4</accession>
<dbReference type="GO" id="GO:0043682">
    <property type="term" value="F:P-type divalent copper transporter activity"/>
    <property type="evidence" value="ECO:0007669"/>
    <property type="project" value="TreeGrafter"/>
</dbReference>
<evidence type="ECO:0000256" key="1">
    <source>
        <dbReference type="ARBA" id="ARBA00022723"/>
    </source>
</evidence>
<dbReference type="GO" id="GO:0055070">
    <property type="term" value="P:copper ion homeostasis"/>
    <property type="evidence" value="ECO:0007669"/>
    <property type="project" value="TreeGrafter"/>
</dbReference>
<dbReference type="EMBL" id="AHAM01000327">
    <property type="protein sequence ID" value="EHK52488.1"/>
    <property type="molecule type" value="Genomic_DNA"/>
</dbReference>
<dbReference type="InterPro" id="IPR059000">
    <property type="entry name" value="ATPase_P-type_domA"/>
</dbReference>
<proteinExistence type="predicted"/>
<dbReference type="CDD" id="cd00371">
    <property type="entry name" value="HMA"/>
    <property type="match status" value="1"/>
</dbReference>
<evidence type="ECO:0000256" key="3">
    <source>
        <dbReference type="SAM" id="MobiDB-lite"/>
    </source>
</evidence>
<evidence type="ECO:0000256" key="4">
    <source>
        <dbReference type="SAM" id="Phobius"/>
    </source>
</evidence>
<dbReference type="InterPro" id="IPR036163">
    <property type="entry name" value="HMA_dom_sf"/>
</dbReference>
<sequence length="312" mass="33304">MKKATLEVRDLVGIMDFAAVEKRLAALPGVASVAMNAGSTSATVEFDEALTNPQTLAREIETCGFHCRGETVPRHLCLPDSTTVPPGHPRAPSEHVHGHAEHAAAVDAAPSKREGTAAAKVPHDATAHEMGHGAGMDMQDMVSDMRNRFLVSLVFTLPIFAMEPMGLGEPWLRPPFGLSEDLAMFFLASAAILYPVWPFLVAAWRALQNGVLNMAVLVVLSVGTGYLFSVGATFFFEGEQFYEAASVLLVFILLGHGLEMRARAGASAAIRALLNLAPPKANVFRDGKEVEVATADVVLGDIVVLRPGNKLP</sequence>
<dbReference type="GO" id="GO:0016020">
    <property type="term" value="C:membrane"/>
    <property type="evidence" value="ECO:0007669"/>
    <property type="project" value="TreeGrafter"/>
</dbReference>
<dbReference type="GO" id="GO:0005507">
    <property type="term" value="F:copper ion binding"/>
    <property type="evidence" value="ECO:0007669"/>
    <property type="project" value="TreeGrafter"/>
</dbReference>
<reference evidence="6 7" key="1">
    <citation type="journal article" date="2012" name="J. Bacteriol.">
        <title>Draft Genome Sequence of Mesorhizobium alhagi CCNWXJ12-2T, a Novel Salt-Resistant Species Isolated from the Desert of Northwestern China.</title>
        <authorList>
            <person name="Zhou M."/>
            <person name="Chen W."/>
            <person name="Chen H."/>
            <person name="Wei G."/>
        </authorList>
    </citation>
    <scope>NUCLEOTIDE SEQUENCE [LARGE SCALE GENOMIC DNA]</scope>
    <source>
        <strain evidence="6 7">CCNWXJ12-2</strain>
    </source>
</reference>
<feature type="non-terminal residue" evidence="6">
    <location>
        <position position="312"/>
    </location>
</feature>
<dbReference type="SUPFAM" id="SSF55008">
    <property type="entry name" value="HMA, heavy metal-associated domain"/>
    <property type="match status" value="1"/>
</dbReference>
<dbReference type="Proteomes" id="UP000003250">
    <property type="component" value="Unassembled WGS sequence"/>
</dbReference>
<evidence type="ECO:0000313" key="7">
    <source>
        <dbReference type="Proteomes" id="UP000003250"/>
    </source>
</evidence>
<feature type="transmembrane region" description="Helical" evidence="4">
    <location>
        <begin position="241"/>
        <end position="258"/>
    </location>
</feature>